<evidence type="ECO:0000313" key="2">
    <source>
        <dbReference type="EMBL" id="KAF4145677.1"/>
    </source>
</evidence>
<gene>
    <name evidence="2" type="ORF">GN958_ATG05132</name>
</gene>
<dbReference type="InterPro" id="IPR043502">
    <property type="entry name" value="DNA/RNA_pol_sf"/>
</dbReference>
<dbReference type="AlphaFoldDB" id="A0A8S9V0U5"/>
<dbReference type="Proteomes" id="UP000704712">
    <property type="component" value="Unassembled WGS sequence"/>
</dbReference>
<name>A0A8S9V0U5_PHYIN</name>
<dbReference type="PANTHER" id="PTHR33050:SF7">
    <property type="entry name" value="RIBONUCLEASE H"/>
    <property type="match status" value="1"/>
</dbReference>
<evidence type="ECO:0008006" key="4">
    <source>
        <dbReference type="Google" id="ProtNLM"/>
    </source>
</evidence>
<comment type="caution">
    <text evidence="2">The sequence shown here is derived from an EMBL/GenBank/DDBJ whole genome shotgun (WGS) entry which is preliminary data.</text>
</comment>
<accession>A0A8S9V0U5</accession>
<evidence type="ECO:0000313" key="3">
    <source>
        <dbReference type="Proteomes" id="UP000704712"/>
    </source>
</evidence>
<organism evidence="2 3">
    <name type="scientific">Phytophthora infestans</name>
    <name type="common">Potato late blight agent</name>
    <name type="synonym">Botrytis infestans</name>
    <dbReference type="NCBI Taxonomy" id="4787"/>
    <lineage>
        <taxon>Eukaryota</taxon>
        <taxon>Sar</taxon>
        <taxon>Stramenopiles</taxon>
        <taxon>Oomycota</taxon>
        <taxon>Peronosporomycetes</taxon>
        <taxon>Peronosporales</taxon>
        <taxon>Peronosporaceae</taxon>
        <taxon>Phytophthora</taxon>
    </lineage>
</organism>
<dbReference type="PANTHER" id="PTHR33050">
    <property type="entry name" value="REVERSE TRANSCRIPTASE DOMAIN-CONTAINING PROTEIN"/>
    <property type="match status" value="1"/>
</dbReference>
<proteinExistence type="predicted"/>
<dbReference type="EMBL" id="JAACNO010000706">
    <property type="protein sequence ID" value="KAF4145677.1"/>
    <property type="molecule type" value="Genomic_DNA"/>
</dbReference>
<feature type="region of interest" description="Disordered" evidence="1">
    <location>
        <begin position="1"/>
        <end position="22"/>
    </location>
</feature>
<sequence>MGIEGTLRVFRGQTSRDDRPNKALRPRLFRQHLASNEELELLCSIAEHGVVPHWRHSVARAGVRPVPHNYPSAITGATVVTHRLLKDYYAGRCIIATMAALTAEPGFHSSAFALVPKKVVPLSEDGRIIHDLSAPQGLSVNDITDTSLTPDARWDQFSCIAIRIVELRTRYPGCRIYALVADIAEAFHHVPVHAHHSSAFGGTFPRSHIGIVSGMAVFGWTASPGIFAIMGKATRHYQRTGASYVSGYPEPFWVFHWVDDIVIIEADIGDRLLQAERRLRNAVKLVFGSDGWHEGKFNTWSEQVHAVGIDWNIPEGTVTIPQRRTKKVVSETLAMTFVSQKRLDSIVGVLRHVITFIPIAKPFIQRLVAVQLNTKRSGRTGTPMTTELKADLEWWRDFVFENHFAGVPMTMFDTELPEVDGWAIFHNNTNIVVFGVTPRRVQTFSRKNGATFGYTYKADGSSDS</sequence>
<dbReference type="SUPFAM" id="SSF56672">
    <property type="entry name" value="DNA/RNA polymerases"/>
    <property type="match status" value="1"/>
</dbReference>
<evidence type="ECO:0000256" key="1">
    <source>
        <dbReference type="SAM" id="MobiDB-lite"/>
    </source>
</evidence>
<dbReference type="InterPro" id="IPR052055">
    <property type="entry name" value="Hepadnavirus_pol/RT"/>
</dbReference>
<protein>
    <recommendedName>
        <fullName evidence="4">Reverse transcriptase domain-containing protein</fullName>
    </recommendedName>
</protein>
<reference evidence="2" key="1">
    <citation type="submission" date="2020-03" db="EMBL/GenBank/DDBJ databases">
        <title>Hybrid Assembly of Korean Phytophthora infestans isolates.</title>
        <authorList>
            <person name="Prokchorchik M."/>
            <person name="Lee Y."/>
            <person name="Seo J."/>
            <person name="Cho J.-H."/>
            <person name="Park Y.-E."/>
            <person name="Jang D.-C."/>
            <person name="Im J.-S."/>
            <person name="Choi J.-G."/>
            <person name="Park H.-J."/>
            <person name="Lee G.-B."/>
            <person name="Lee Y.-G."/>
            <person name="Hong S.-Y."/>
            <person name="Cho K."/>
            <person name="Sohn K.H."/>
        </authorList>
    </citation>
    <scope>NUCLEOTIDE SEQUENCE</scope>
    <source>
        <strain evidence="2">KR_2_A2</strain>
    </source>
</reference>